<dbReference type="EMBL" id="HE612863">
    <property type="protein sequence ID" value="CCE64354.1"/>
    <property type="molecule type" value="Genomic_DNA"/>
</dbReference>
<dbReference type="GO" id="GO:0000467">
    <property type="term" value="P:exonucleolytic trimming to generate mature 3'-end of 5.8S rRNA from tricistronic rRNA transcript (SSU-rRNA, 5.8S rRNA, LSU-rRNA)"/>
    <property type="evidence" value="ECO:0007669"/>
    <property type="project" value="EnsemblFungi"/>
</dbReference>
<name>G8BX50_TETPH</name>
<evidence type="ECO:0000313" key="1">
    <source>
        <dbReference type="EMBL" id="CCE64354.1"/>
    </source>
</evidence>
<dbReference type="HOGENOM" id="CLU_101423_1_0_1"/>
<dbReference type="OrthoDB" id="1421013at2759"/>
<dbReference type="GO" id="GO:0044877">
    <property type="term" value="F:protein-containing complex binding"/>
    <property type="evidence" value="ECO:0007669"/>
    <property type="project" value="EnsemblFungi"/>
</dbReference>
<dbReference type="InterPro" id="IPR007146">
    <property type="entry name" value="Sas10/Utp3/C1D"/>
</dbReference>
<dbReference type="KEGG" id="tpf:TPHA_0H01480"/>
<gene>
    <name evidence="1" type="primary">TPHA0H01480</name>
    <name evidence="1" type="ordered locus">TPHA_0H01480</name>
</gene>
<evidence type="ECO:0000313" key="2">
    <source>
        <dbReference type="Proteomes" id="UP000005666"/>
    </source>
</evidence>
<dbReference type="GO" id="GO:0071035">
    <property type="term" value="P:nuclear polyadenylation-dependent rRNA catabolic process"/>
    <property type="evidence" value="ECO:0007669"/>
    <property type="project" value="EnsemblFungi"/>
</dbReference>
<dbReference type="GO" id="GO:0003690">
    <property type="term" value="F:double-stranded DNA binding"/>
    <property type="evidence" value="ECO:0007669"/>
    <property type="project" value="EnsemblFungi"/>
</dbReference>
<dbReference type="GO" id="GO:0034475">
    <property type="term" value="P:U4 snRNA 3'-end processing"/>
    <property type="evidence" value="ECO:0007669"/>
    <property type="project" value="EnsemblFungi"/>
</dbReference>
<dbReference type="RefSeq" id="XP_003686788.1">
    <property type="nucleotide sequence ID" value="XM_003686740.1"/>
</dbReference>
<dbReference type="GO" id="GO:0071039">
    <property type="term" value="P:nuclear polyadenylation-dependent CUT catabolic process"/>
    <property type="evidence" value="ECO:0007669"/>
    <property type="project" value="EnsemblFungi"/>
</dbReference>
<dbReference type="GO" id="GO:0003725">
    <property type="term" value="F:double-stranded RNA binding"/>
    <property type="evidence" value="ECO:0007669"/>
    <property type="project" value="EnsemblFungi"/>
</dbReference>
<dbReference type="GeneID" id="11533898"/>
<dbReference type="Pfam" id="PF04000">
    <property type="entry name" value="Sas10_Utp3"/>
    <property type="match status" value="1"/>
</dbReference>
<organism evidence="1 2">
    <name type="scientific">Tetrapisispora phaffii (strain ATCC 24235 / CBS 4417 / NBRC 1672 / NRRL Y-8282 / UCD 70-5)</name>
    <name type="common">Yeast</name>
    <name type="synonym">Fabospora phaffii</name>
    <dbReference type="NCBI Taxonomy" id="1071381"/>
    <lineage>
        <taxon>Eukaryota</taxon>
        <taxon>Fungi</taxon>
        <taxon>Dikarya</taxon>
        <taxon>Ascomycota</taxon>
        <taxon>Saccharomycotina</taxon>
        <taxon>Saccharomycetes</taxon>
        <taxon>Saccharomycetales</taxon>
        <taxon>Saccharomycetaceae</taxon>
        <taxon>Tetrapisispora</taxon>
    </lineage>
</organism>
<dbReference type="GO" id="GO:0071051">
    <property type="term" value="P:poly(A)-dependent snoRNA 3'-end processing"/>
    <property type="evidence" value="ECO:0007669"/>
    <property type="project" value="EnsemblFungi"/>
</dbReference>
<dbReference type="GO" id="GO:0005634">
    <property type="term" value="C:nucleus"/>
    <property type="evidence" value="ECO:0007669"/>
    <property type="project" value="EnsemblFungi"/>
</dbReference>
<dbReference type="GO" id="GO:0071028">
    <property type="term" value="P:nuclear mRNA surveillance"/>
    <property type="evidence" value="ECO:0007669"/>
    <property type="project" value="EnsemblFungi"/>
</dbReference>
<dbReference type="eggNOG" id="KOG4835">
    <property type="taxonomic scope" value="Eukaryota"/>
</dbReference>
<accession>G8BX50</accession>
<dbReference type="GO" id="GO:0000973">
    <property type="term" value="P:post-transcriptional tethering of RNA polymerase II gene DNA at nuclear periphery"/>
    <property type="evidence" value="ECO:0007669"/>
    <property type="project" value="EnsemblFungi"/>
</dbReference>
<evidence type="ECO:0008006" key="3">
    <source>
        <dbReference type="Google" id="ProtNLM"/>
    </source>
</evidence>
<dbReference type="GO" id="GO:0034476">
    <property type="term" value="P:U5 snRNA 3'-end processing"/>
    <property type="evidence" value="ECO:0007669"/>
    <property type="project" value="EnsemblFungi"/>
</dbReference>
<keyword evidence="2" id="KW-1185">Reference proteome</keyword>
<dbReference type="STRING" id="1071381.G8BX50"/>
<dbReference type="AlphaFoldDB" id="G8BX50"/>
<proteinExistence type="predicted"/>
<dbReference type="Proteomes" id="UP000005666">
    <property type="component" value="Chromosome 8"/>
</dbReference>
<protein>
    <recommendedName>
        <fullName evidence="3">Exosome complex protein</fullName>
    </recommendedName>
</protein>
<dbReference type="GO" id="GO:0030234">
    <property type="term" value="F:enzyme regulator activity"/>
    <property type="evidence" value="ECO:0007669"/>
    <property type="project" value="EnsemblFungi"/>
</dbReference>
<sequence>MLNTRFHTYIYMYMYIDGHSAIDYTLTTDQHSITMDNDIKKFKLYLNHLNKQLNALKPQLEKLISHGSLDDMLINLNSSNNIELEKLKLVNHMAYILTSLLFINTKLYNVKDNSRIMGELNKVKEYMGRYDTFKNKAIRSKDEKSQAKEQIAGVLQNSAISYKNFERKGKINKYKVSKK</sequence>
<reference evidence="1 2" key="1">
    <citation type="journal article" date="2011" name="Proc. Natl. Acad. Sci. U.S.A.">
        <title>Evolutionary erosion of yeast sex chromosomes by mating-type switching accidents.</title>
        <authorList>
            <person name="Gordon J.L."/>
            <person name="Armisen D."/>
            <person name="Proux-Wera E."/>
            <person name="Oheigeartaigh S.S."/>
            <person name="Byrne K.P."/>
            <person name="Wolfe K.H."/>
        </authorList>
    </citation>
    <scope>NUCLEOTIDE SEQUENCE [LARGE SCALE GENOMIC DNA]</scope>
    <source>
        <strain evidence="2">ATCC 24235 / CBS 4417 / NBRC 1672 / NRRL Y-8282 / UCD 70-5</strain>
    </source>
</reference>